<keyword evidence="2" id="KW-1185">Reference proteome</keyword>
<dbReference type="RefSeq" id="WP_086987717.1">
    <property type="nucleotide sequence ID" value="NZ_FJNA01000004.1"/>
</dbReference>
<proteinExistence type="predicted"/>
<evidence type="ECO:0000313" key="1">
    <source>
        <dbReference type="EMBL" id="SEA97611.1"/>
    </source>
</evidence>
<dbReference type="AlphaFoldDB" id="A0A143Z847"/>
<protein>
    <submittedName>
        <fullName evidence="1">Uncharacterized protein</fullName>
    </submittedName>
</protein>
<evidence type="ECO:0000313" key="2">
    <source>
        <dbReference type="Proteomes" id="UP000199042"/>
    </source>
</evidence>
<dbReference type="EMBL" id="FNQH01000016">
    <property type="protein sequence ID" value="SEA97611.1"/>
    <property type="molecule type" value="Genomic_DNA"/>
</dbReference>
<dbReference type="OrthoDB" id="3240019at2"/>
<name>A0A143Z847_9LACT</name>
<dbReference type="Proteomes" id="UP000199042">
    <property type="component" value="Unassembled WGS sequence"/>
</dbReference>
<comment type="caution">
    <text evidence="1">The sequence shown here is derived from an EMBL/GenBank/DDBJ whole genome shotgun (WGS) entry which is preliminary data.</text>
</comment>
<accession>A0A143Z847</accession>
<sequence>MIDIDTINKILKQNNLKRDTYKLVANQDVLKDLGIKYGNILNRSSLIKILGTLKENHGVPERTSLSLLTHYLQNVLKLFSKIELYSEKKGEKVTRYISTYVKVSPYEIALSLLSNSFLSHYSALYVHDLTINNPKEIYINREQSKKPINKENAVLTQRKVDYAFSKEMRQTNDIYNFAYQGIYYKVHILNAKNTNKTGIIKKTPIGFSKAVQVTNRERTLLDCTIRPRYSGGAIEVLEAYYAAKTDLIVPLLADYLKKFDYIYPYEKSVLFYLKNTNYPKDTIAIIEDMLAHSPNRHINFYVDYQIPRKKEDETIGIFYPSEIDEVKIEYYDSHSAQVKVRRLSNQELGKDTYQIGSVHLYDSTGEELLTLDTFTYVYDNYEEIMLDISRKFHVLKENITIIGFIT</sequence>
<gene>
    <name evidence="1" type="ORF">SAMN04488525_1163</name>
</gene>
<organism evidence="1 2">
    <name type="scientific">Trichococcus collinsii</name>
    <dbReference type="NCBI Taxonomy" id="157076"/>
    <lineage>
        <taxon>Bacteria</taxon>
        <taxon>Bacillati</taxon>
        <taxon>Bacillota</taxon>
        <taxon>Bacilli</taxon>
        <taxon>Lactobacillales</taxon>
        <taxon>Carnobacteriaceae</taxon>
        <taxon>Trichococcus</taxon>
    </lineage>
</organism>
<reference evidence="1 2" key="1">
    <citation type="submission" date="2016-10" db="EMBL/GenBank/DDBJ databases">
        <authorList>
            <person name="Varghese N."/>
            <person name="Submissions S."/>
        </authorList>
    </citation>
    <scope>NUCLEOTIDE SEQUENCE [LARGE SCALE GENOMIC DNA]</scope>
    <source>
        <strain evidence="1 2">DSM 14526</strain>
    </source>
</reference>